<dbReference type="OrthoDB" id="5376140at2759"/>
<dbReference type="AlphaFoldDB" id="A0A553MM77"/>
<name>A0A553MM77_9TELE</name>
<evidence type="ECO:0000313" key="2">
    <source>
        <dbReference type="Proteomes" id="UP000316079"/>
    </source>
</evidence>
<proteinExistence type="predicted"/>
<comment type="caution">
    <text evidence="1">The sequence shown here is derived from an EMBL/GenBank/DDBJ whole genome shotgun (WGS) entry which is preliminary data.</text>
</comment>
<keyword evidence="2" id="KW-1185">Reference proteome</keyword>
<protein>
    <submittedName>
        <fullName evidence="1">Uncharacterized protein</fullName>
    </submittedName>
</protein>
<accession>A0A553MM77</accession>
<dbReference type="Proteomes" id="UP000316079">
    <property type="component" value="Unassembled WGS sequence"/>
</dbReference>
<organism evidence="1 2">
    <name type="scientific">Danionella cerebrum</name>
    <dbReference type="NCBI Taxonomy" id="2873325"/>
    <lineage>
        <taxon>Eukaryota</taxon>
        <taxon>Metazoa</taxon>
        <taxon>Chordata</taxon>
        <taxon>Craniata</taxon>
        <taxon>Vertebrata</taxon>
        <taxon>Euteleostomi</taxon>
        <taxon>Actinopterygii</taxon>
        <taxon>Neopterygii</taxon>
        <taxon>Teleostei</taxon>
        <taxon>Ostariophysi</taxon>
        <taxon>Cypriniformes</taxon>
        <taxon>Danionidae</taxon>
        <taxon>Danioninae</taxon>
        <taxon>Danionella</taxon>
    </lineage>
</organism>
<gene>
    <name evidence="1" type="ORF">DNTS_021273</name>
</gene>
<dbReference type="EMBL" id="SRMA01027351">
    <property type="protein sequence ID" value="TRY54290.1"/>
    <property type="molecule type" value="Genomic_DNA"/>
</dbReference>
<evidence type="ECO:0000313" key="1">
    <source>
        <dbReference type="EMBL" id="TRY54290.1"/>
    </source>
</evidence>
<sequence>MGSESDESPKPKRNKARVVYYRGEDLQPQHETEKNISQRPSNTCACFKHGLFPCRCDSQKEKEQQAFLPNRLERRLINIDYFYTKHCEKSCTSCGMHQRSVNYVDKPDSFHKCFIWTKTETRCLSRNFLRLIQQISKSESKTRAYEQSTDRERNMGTVWKNSKTTYRFGGDEMFLRGKPHDDRRRISVCLTHKVDGGAFIDKLLLWLSVSDPRLAAGEIIGLKYVREVLELFALDKLGRGTSRLMAVEIEPPTASENPK</sequence>
<reference evidence="1 2" key="1">
    <citation type="journal article" date="2019" name="Sci. Data">
        <title>Hybrid genome assembly and annotation of Danionella translucida.</title>
        <authorList>
            <person name="Kadobianskyi M."/>
            <person name="Schulze L."/>
            <person name="Schuelke M."/>
            <person name="Judkewitz B."/>
        </authorList>
    </citation>
    <scope>NUCLEOTIDE SEQUENCE [LARGE SCALE GENOMIC DNA]</scope>
    <source>
        <strain evidence="1 2">Bolton</strain>
    </source>
</reference>